<organism evidence="5 6">
    <name type="scientific">Marinibaculum pumilum</name>
    <dbReference type="NCBI Taxonomy" id="1766165"/>
    <lineage>
        <taxon>Bacteria</taxon>
        <taxon>Pseudomonadati</taxon>
        <taxon>Pseudomonadota</taxon>
        <taxon>Alphaproteobacteria</taxon>
        <taxon>Rhodospirillales</taxon>
        <taxon>Rhodospirillaceae</taxon>
        <taxon>Marinibaculum</taxon>
    </lineage>
</organism>
<dbReference type="EMBL" id="JBHRTR010000019">
    <property type="protein sequence ID" value="MFC3227034.1"/>
    <property type="molecule type" value="Genomic_DNA"/>
</dbReference>
<keyword evidence="3" id="KW-0029">Amino-acid transport</keyword>
<keyword evidence="2" id="KW-0732">Signal</keyword>
<dbReference type="PROSITE" id="PS51318">
    <property type="entry name" value="TAT"/>
    <property type="match status" value="1"/>
</dbReference>
<reference evidence="6" key="1">
    <citation type="journal article" date="2019" name="Int. J. Syst. Evol. Microbiol.">
        <title>The Global Catalogue of Microorganisms (GCM) 10K type strain sequencing project: providing services to taxonomists for standard genome sequencing and annotation.</title>
        <authorList>
            <consortium name="The Broad Institute Genomics Platform"/>
            <consortium name="The Broad Institute Genome Sequencing Center for Infectious Disease"/>
            <person name="Wu L."/>
            <person name="Ma J."/>
        </authorList>
    </citation>
    <scope>NUCLEOTIDE SEQUENCE [LARGE SCALE GENOMIC DNA]</scope>
    <source>
        <strain evidence="6">KCTC 42964</strain>
    </source>
</reference>
<evidence type="ECO:0000256" key="3">
    <source>
        <dbReference type="ARBA" id="ARBA00022970"/>
    </source>
</evidence>
<dbReference type="CDD" id="cd06337">
    <property type="entry name" value="PBP1_ABC_ligand_binding-like"/>
    <property type="match status" value="1"/>
</dbReference>
<dbReference type="InterPro" id="IPR006311">
    <property type="entry name" value="TAT_signal"/>
</dbReference>
<dbReference type="Pfam" id="PF13458">
    <property type="entry name" value="Peripla_BP_6"/>
    <property type="match status" value="1"/>
</dbReference>
<evidence type="ECO:0000313" key="6">
    <source>
        <dbReference type="Proteomes" id="UP001595528"/>
    </source>
</evidence>
<dbReference type="Gene3D" id="3.40.50.2300">
    <property type="match status" value="2"/>
</dbReference>
<dbReference type="PANTHER" id="PTHR30483">
    <property type="entry name" value="LEUCINE-SPECIFIC-BINDING PROTEIN"/>
    <property type="match status" value="1"/>
</dbReference>
<dbReference type="InterPro" id="IPR051010">
    <property type="entry name" value="BCAA_transport"/>
</dbReference>
<dbReference type="Proteomes" id="UP001595528">
    <property type="component" value="Unassembled WGS sequence"/>
</dbReference>
<comment type="similarity">
    <text evidence="1">Belongs to the leucine-binding protein family.</text>
</comment>
<comment type="caution">
    <text evidence="5">The sequence shown here is derived from an EMBL/GenBank/DDBJ whole genome shotgun (WGS) entry which is preliminary data.</text>
</comment>
<gene>
    <name evidence="5" type="ORF">ACFOGJ_07330</name>
</gene>
<feature type="domain" description="Leucine-binding protein" evidence="4">
    <location>
        <begin position="50"/>
        <end position="409"/>
    </location>
</feature>
<dbReference type="SUPFAM" id="SSF53822">
    <property type="entry name" value="Periplasmic binding protein-like I"/>
    <property type="match status" value="1"/>
</dbReference>
<protein>
    <submittedName>
        <fullName evidence="5">ABC transporter substrate-binding protein</fullName>
    </submittedName>
</protein>
<dbReference type="PANTHER" id="PTHR30483:SF6">
    <property type="entry name" value="PERIPLASMIC BINDING PROTEIN OF ABC TRANSPORTER FOR NATURAL AMINO ACIDS"/>
    <property type="match status" value="1"/>
</dbReference>
<dbReference type="InterPro" id="IPR028082">
    <property type="entry name" value="Peripla_BP_I"/>
</dbReference>
<evidence type="ECO:0000313" key="5">
    <source>
        <dbReference type="EMBL" id="MFC3227034.1"/>
    </source>
</evidence>
<keyword evidence="3" id="KW-0813">Transport</keyword>
<accession>A0ABV7KXP5</accession>
<evidence type="ECO:0000256" key="2">
    <source>
        <dbReference type="ARBA" id="ARBA00022729"/>
    </source>
</evidence>
<dbReference type="InterPro" id="IPR028081">
    <property type="entry name" value="Leu-bd"/>
</dbReference>
<proteinExistence type="inferred from homology"/>
<name>A0ABV7KXP5_9PROT</name>
<dbReference type="RefSeq" id="WP_379899195.1">
    <property type="nucleotide sequence ID" value="NZ_JBHRTR010000019.1"/>
</dbReference>
<evidence type="ECO:0000259" key="4">
    <source>
        <dbReference type="Pfam" id="PF13458"/>
    </source>
</evidence>
<keyword evidence="6" id="KW-1185">Reference proteome</keyword>
<evidence type="ECO:0000256" key="1">
    <source>
        <dbReference type="ARBA" id="ARBA00010062"/>
    </source>
</evidence>
<sequence>MAKKDLILPARSGGRFTINRRGALKLAGGAAGVAAFGSLFPAPAVRAAETLKLGWVSPKTGPLAPFAESDDFTIAAIRNVVKDGIQSGGKTWNVEIVVKDSQSNPNRAAEVASELILSDEVDLLVVGNTPETTNPVGDQAELNGVPCISSLAPWQPWFFTRGGDPAKGFTYTWHFFWGLEDVIGVFTNMWNSIPTNKKVGGMFPNDGDGNAWGHPELGFPPVLAKQGFELLDPGRYQNLTDDFSAQIAAFKNANVEIVTGVMIPPDFTTFWTQARQQGFVPKIASMGKAILFPVAVEALGKQGNNLSSEVWWSPNHPFSSSLTGQSSMQLAQAYTESTGKQWTQPIGFAHALFEVAIDVLKRSADPKDVEANLAAIASTNLNTIVGPVAWGSGPVKNVAKTPLVGGQWRLSDGGKFPYELLVVNNETAPNIPAQGELQPIT</sequence>